<sequence>MNLKLNKFLIISFLTLVAFTSCKDNERETETIETVETTDEDFENRRMAAGNMDGIIEAVETNAELSTFATALNAWNVEDSVEKMEGEVIIFAPTNMAFSTVRQNIEAGTMIAIEDEEMISYHIIRSEDDLAAIKEEIRSMNDTLKLATVQGEDLMISLDGNSLVLTGATGESARITDSIQAGNGMVYIIDKVLLPRDPNKEVIISNEG</sequence>
<accession>A0A285X7X5</accession>
<dbReference type="Proteomes" id="UP000219193">
    <property type="component" value="Unassembled WGS sequence"/>
</dbReference>
<dbReference type="InterPro" id="IPR000782">
    <property type="entry name" value="FAS1_domain"/>
</dbReference>
<gene>
    <name evidence="3" type="ORF">SAMN06296241_2447</name>
</gene>
<evidence type="ECO:0000259" key="2">
    <source>
        <dbReference type="PROSITE" id="PS50213"/>
    </source>
</evidence>
<dbReference type="PROSITE" id="PS51257">
    <property type="entry name" value="PROKAR_LIPOPROTEIN"/>
    <property type="match status" value="1"/>
</dbReference>
<keyword evidence="1" id="KW-0175">Coiled coil</keyword>
<evidence type="ECO:0000313" key="4">
    <source>
        <dbReference type="Proteomes" id="UP000219193"/>
    </source>
</evidence>
<dbReference type="AlphaFoldDB" id="A0A285X7X5"/>
<dbReference type="Gene3D" id="2.30.180.10">
    <property type="entry name" value="FAS1 domain"/>
    <property type="match status" value="1"/>
</dbReference>
<dbReference type="Pfam" id="PF02469">
    <property type="entry name" value="Fasciclin"/>
    <property type="match status" value="1"/>
</dbReference>
<dbReference type="PANTHER" id="PTHR10900">
    <property type="entry name" value="PERIOSTIN-RELATED"/>
    <property type="match status" value="1"/>
</dbReference>
<dbReference type="SMART" id="SM00554">
    <property type="entry name" value="FAS1"/>
    <property type="match status" value="1"/>
</dbReference>
<feature type="domain" description="FAS1" evidence="2">
    <location>
        <begin position="52"/>
        <end position="193"/>
    </location>
</feature>
<dbReference type="EMBL" id="OCMF01000003">
    <property type="protein sequence ID" value="SOC80884.1"/>
    <property type="molecule type" value="Genomic_DNA"/>
</dbReference>
<evidence type="ECO:0000313" key="3">
    <source>
        <dbReference type="EMBL" id="SOC80884.1"/>
    </source>
</evidence>
<dbReference type="InterPro" id="IPR050904">
    <property type="entry name" value="Adhesion/Biosynth-related"/>
</dbReference>
<dbReference type="RefSeq" id="WP_097056661.1">
    <property type="nucleotide sequence ID" value="NZ_OCMF01000003.1"/>
</dbReference>
<dbReference type="OrthoDB" id="831756at2"/>
<dbReference type="SUPFAM" id="SSF82153">
    <property type="entry name" value="FAS1 domain"/>
    <property type="match status" value="1"/>
</dbReference>
<organism evidence="3 4">
    <name type="scientific">Salinimicrobium sediminis</name>
    <dbReference type="NCBI Taxonomy" id="1343891"/>
    <lineage>
        <taxon>Bacteria</taxon>
        <taxon>Pseudomonadati</taxon>
        <taxon>Bacteroidota</taxon>
        <taxon>Flavobacteriia</taxon>
        <taxon>Flavobacteriales</taxon>
        <taxon>Flavobacteriaceae</taxon>
        <taxon>Salinimicrobium</taxon>
    </lineage>
</organism>
<protein>
    <submittedName>
        <fullName evidence="3">Uncaracterized surface protein containing fasciclin (FAS1) repeats</fullName>
    </submittedName>
</protein>
<dbReference type="PROSITE" id="PS50213">
    <property type="entry name" value="FAS1"/>
    <property type="match status" value="1"/>
</dbReference>
<keyword evidence="4" id="KW-1185">Reference proteome</keyword>
<proteinExistence type="predicted"/>
<feature type="coiled-coil region" evidence="1">
    <location>
        <begin position="123"/>
        <end position="150"/>
    </location>
</feature>
<dbReference type="InterPro" id="IPR036378">
    <property type="entry name" value="FAS1_dom_sf"/>
</dbReference>
<evidence type="ECO:0000256" key="1">
    <source>
        <dbReference type="SAM" id="Coils"/>
    </source>
</evidence>
<reference evidence="4" key="1">
    <citation type="submission" date="2017-09" db="EMBL/GenBank/DDBJ databases">
        <authorList>
            <person name="Varghese N."/>
            <person name="Submissions S."/>
        </authorList>
    </citation>
    <scope>NUCLEOTIDE SEQUENCE [LARGE SCALE GENOMIC DNA]</scope>
    <source>
        <strain evidence="4">CGMCC 1.12641</strain>
    </source>
</reference>
<dbReference type="PANTHER" id="PTHR10900:SF77">
    <property type="entry name" value="FI19380P1"/>
    <property type="match status" value="1"/>
</dbReference>
<name>A0A285X7X5_9FLAO</name>